<dbReference type="AlphaFoldDB" id="A0AAN7P8X9"/>
<dbReference type="EMBL" id="JARPUR010000004">
    <property type="protein sequence ID" value="KAK4877071.1"/>
    <property type="molecule type" value="Genomic_DNA"/>
</dbReference>
<comment type="caution">
    <text evidence="1">The sequence shown here is derived from an EMBL/GenBank/DDBJ whole genome shotgun (WGS) entry which is preliminary data.</text>
</comment>
<dbReference type="Proteomes" id="UP001353858">
    <property type="component" value="Unassembled WGS sequence"/>
</dbReference>
<sequence length="215" mass="25028">MPSNLLIIGISGVTCGGKTTLANELKKIIPSTMIISQDNYFFDNNDPRHTWIEELNHVNYDIISSLDMERMHQDVTEIIDKYNIVRCHCRRTKNGINRKISELLNTQLKNTDCDILILEGFCIFNYKPLSDLCCLKYYFTLSKEDCYKRRSQRVYEPPDCPGYFEKCAWPEYLNLYQYVKDNVVDTVYLDGSLPQPIGEILIDIYNILVSLPTNK</sequence>
<name>A0AAN7P8X9_9COLE</name>
<dbReference type="PANTHER" id="PTHR10285">
    <property type="entry name" value="URIDINE KINASE"/>
    <property type="match status" value="1"/>
</dbReference>
<protein>
    <recommendedName>
        <fullName evidence="3">Nicotinamide riboside kinase 1</fullName>
    </recommendedName>
</protein>
<keyword evidence="2" id="KW-1185">Reference proteome</keyword>
<evidence type="ECO:0008006" key="3">
    <source>
        <dbReference type="Google" id="ProtNLM"/>
    </source>
</evidence>
<dbReference type="SUPFAM" id="SSF52540">
    <property type="entry name" value="P-loop containing nucleoside triphosphate hydrolases"/>
    <property type="match status" value="1"/>
</dbReference>
<dbReference type="InterPro" id="IPR027417">
    <property type="entry name" value="P-loop_NTPase"/>
</dbReference>
<proteinExistence type="predicted"/>
<organism evidence="1 2">
    <name type="scientific">Aquatica leii</name>
    <dbReference type="NCBI Taxonomy" id="1421715"/>
    <lineage>
        <taxon>Eukaryota</taxon>
        <taxon>Metazoa</taxon>
        <taxon>Ecdysozoa</taxon>
        <taxon>Arthropoda</taxon>
        <taxon>Hexapoda</taxon>
        <taxon>Insecta</taxon>
        <taxon>Pterygota</taxon>
        <taxon>Neoptera</taxon>
        <taxon>Endopterygota</taxon>
        <taxon>Coleoptera</taxon>
        <taxon>Polyphaga</taxon>
        <taxon>Elateriformia</taxon>
        <taxon>Elateroidea</taxon>
        <taxon>Lampyridae</taxon>
        <taxon>Luciolinae</taxon>
        <taxon>Aquatica</taxon>
    </lineage>
</organism>
<evidence type="ECO:0000313" key="1">
    <source>
        <dbReference type="EMBL" id="KAK4877071.1"/>
    </source>
</evidence>
<dbReference type="Gene3D" id="3.40.50.300">
    <property type="entry name" value="P-loop containing nucleotide triphosphate hydrolases"/>
    <property type="match status" value="1"/>
</dbReference>
<evidence type="ECO:0000313" key="2">
    <source>
        <dbReference type="Proteomes" id="UP001353858"/>
    </source>
</evidence>
<accession>A0AAN7P8X9</accession>
<reference evidence="2" key="1">
    <citation type="submission" date="2023-01" db="EMBL/GenBank/DDBJ databases">
        <title>Key to firefly adult light organ development and bioluminescence: homeobox transcription factors regulate luciferase expression and transportation to peroxisome.</title>
        <authorList>
            <person name="Fu X."/>
        </authorList>
    </citation>
    <scope>NUCLEOTIDE SEQUENCE [LARGE SCALE GENOMIC DNA]</scope>
</reference>
<gene>
    <name evidence="1" type="ORF">RN001_009577</name>
</gene>